<gene>
    <name evidence="3" type="ORF">V5O48_001857</name>
</gene>
<keyword evidence="1" id="KW-0175">Coiled coil</keyword>
<organism evidence="3 4">
    <name type="scientific">Marasmius crinis-equi</name>
    <dbReference type="NCBI Taxonomy" id="585013"/>
    <lineage>
        <taxon>Eukaryota</taxon>
        <taxon>Fungi</taxon>
        <taxon>Dikarya</taxon>
        <taxon>Basidiomycota</taxon>
        <taxon>Agaricomycotina</taxon>
        <taxon>Agaricomycetes</taxon>
        <taxon>Agaricomycetidae</taxon>
        <taxon>Agaricales</taxon>
        <taxon>Marasmiineae</taxon>
        <taxon>Marasmiaceae</taxon>
        <taxon>Marasmius</taxon>
    </lineage>
</organism>
<feature type="compositionally biased region" description="Low complexity" evidence="2">
    <location>
        <begin position="12"/>
        <end position="22"/>
    </location>
</feature>
<feature type="region of interest" description="Disordered" evidence="2">
    <location>
        <begin position="1"/>
        <end position="28"/>
    </location>
</feature>
<evidence type="ECO:0000256" key="1">
    <source>
        <dbReference type="SAM" id="Coils"/>
    </source>
</evidence>
<feature type="compositionally biased region" description="Polar residues" evidence="2">
    <location>
        <begin position="1"/>
        <end position="10"/>
    </location>
</feature>
<comment type="caution">
    <text evidence="3">The sequence shown here is derived from an EMBL/GenBank/DDBJ whole genome shotgun (WGS) entry which is preliminary data.</text>
</comment>
<evidence type="ECO:0000313" key="3">
    <source>
        <dbReference type="EMBL" id="KAL0580147.1"/>
    </source>
</evidence>
<name>A0ABR3FXG0_9AGAR</name>
<feature type="coiled-coil region" evidence="1">
    <location>
        <begin position="218"/>
        <end position="269"/>
    </location>
</feature>
<reference evidence="3 4" key="1">
    <citation type="submission" date="2024-02" db="EMBL/GenBank/DDBJ databases">
        <title>A draft genome for the cacao thread blight pathogen Marasmius crinis-equi.</title>
        <authorList>
            <person name="Cohen S.P."/>
            <person name="Baruah I.K."/>
            <person name="Amoako-Attah I."/>
            <person name="Bukari Y."/>
            <person name="Meinhardt L.W."/>
            <person name="Bailey B.A."/>
        </authorList>
    </citation>
    <scope>NUCLEOTIDE SEQUENCE [LARGE SCALE GENOMIC DNA]</scope>
    <source>
        <strain evidence="3 4">GH-76</strain>
    </source>
</reference>
<evidence type="ECO:0000256" key="2">
    <source>
        <dbReference type="SAM" id="MobiDB-lite"/>
    </source>
</evidence>
<keyword evidence="4" id="KW-1185">Reference proteome</keyword>
<sequence length="281" mass="31096">MSSTRISSPAPSDDGVVVSSSDMKVDRGSAAVQAVDTVPKSPQLSINVVQGARAQVSTPPATVDTTDARTVTWEKHDDGWGDGREWLDGDGYSGWGSSGSKAVAPQITSLTSRSRGSSDYEEALFHWRPEDCPDVRISHKHISQYARGDLSVVLETAEPKEQSVLDRAPTAVWARTQIIRSLPEAQRSNMPGPRYTLSQLSYRRGVHDVDVHAVDKRVSDNKQKMNNIRDNQQKMREQIAVLERQIRAIEEENTELKERQVKLSEVSKDLGDLEALALAYC</sequence>
<proteinExistence type="predicted"/>
<evidence type="ECO:0000313" key="4">
    <source>
        <dbReference type="Proteomes" id="UP001465976"/>
    </source>
</evidence>
<dbReference type="EMBL" id="JBAHYK010000038">
    <property type="protein sequence ID" value="KAL0580147.1"/>
    <property type="molecule type" value="Genomic_DNA"/>
</dbReference>
<dbReference type="Proteomes" id="UP001465976">
    <property type="component" value="Unassembled WGS sequence"/>
</dbReference>
<accession>A0ABR3FXG0</accession>
<protein>
    <submittedName>
        <fullName evidence="3">Uncharacterized protein</fullName>
    </submittedName>
</protein>